<evidence type="ECO:0000256" key="4">
    <source>
        <dbReference type="ARBA" id="ARBA00022833"/>
    </source>
</evidence>
<comment type="function">
    <text evidence="8">Lyase that catalyzes the C1-decarboxylation of 4-hydroxy-3-methoxy-5-(all-trans-polyprenyl)benzoic acid into 2-methoxy-6-(all-trans-polyprenyl)phenol during ubiquinone biosynthesis.</text>
</comment>
<keyword evidence="4 8" id="KW-0862">Zinc</keyword>
<organism evidence="9 10">
    <name type="scientific">Diploptera punctata</name>
    <name type="common">Pacific beetle cockroach</name>
    <dbReference type="NCBI Taxonomy" id="6984"/>
    <lineage>
        <taxon>Eukaryota</taxon>
        <taxon>Metazoa</taxon>
        <taxon>Ecdysozoa</taxon>
        <taxon>Arthropoda</taxon>
        <taxon>Hexapoda</taxon>
        <taxon>Insecta</taxon>
        <taxon>Pterygota</taxon>
        <taxon>Neoptera</taxon>
        <taxon>Polyneoptera</taxon>
        <taxon>Dictyoptera</taxon>
        <taxon>Blattodea</taxon>
        <taxon>Blaberoidea</taxon>
        <taxon>Blaberidae</taxon>
        <taxon>Diplopterinae</taxon>
        <taxon>Diploptera</taxon>
    </lineage>
</organism>
<dbReference type="HAMAP" id="MF_03111">
    <property type="entry name" value="Coq4"/>
    <property type="match status" value="1"/>
</dbReference>
<comment type="pathway">
    <text evidence="8">Cofactor biosynthesis; ubiquinone biosynthesis.</text>
</comment>
<feature type="binding site" evidence="8">
    <location>
        <position position="186"/>
    </location>
    <ligand>
        <name>Zn(2+)</name>
        <dbReference type="ChEBI" id="CHEBI:29105"/>
    </ligand>
</feature>
<comment type="caution">
    <text evidence="9">The sequence shown here is derived from an EMBL/GenBank/DDBJ whole genome shotgun (WGS) entry which is preliminary data.</text>
</comment>
<dbReference type="GO" id="GO:0008270">
    <property type="term" value="F:zinc ion binding"/>
    <property type="evidence" value="ECO:0007669"/>
    <property type="project" value="UniProtKB-UniRule"/>
</dbReference>
<keyword evidence="5 8" id="KW-0496">Mitochondrion</keyword>
<dbReference type="GO" id="GO:0120539">
    <property type="term" value="F:4-hydroxy-3-methoxy-5-polyprenylbenzoate decarboxylase activity"/>
    <property type="evidence" value="ECO:0007669"/>
    <property type="project" value="UniProtKB-EC"/>
</dbReference>
<dbReference type="GO" id="GO:0031314">
    <property type="term" value="C:extrinsic component of mitochondrial inner membrane"/>
    <property type="evidence" value="ECO:0007669"/>
    <property type="project" value="UniProtKB-UniRule"/>
</dbReference>
<feature type="binding site" evidence="8">
    <location>
        <position position="171"/>
    </location>
    <ligand>
        <name>Zn(2+)</name>
        <dbReference type="ChEBI" id="CHEBI:29105"/>
    </ligand>
</feature>
<dbReference type="PANTHER" id="PTHR12922:SF7">
    <property type="entry name" value="UBIQUINONE BIOSYNTHESIS PROTEIN COQ4 HOMOLOG, MITOCHONDRIAL"/>
    <property type="match status" value="1"/>
</dbReference>
<keyword evidence="6 8" id="KW-0472">Membrane</keyword>
<dbReference type="InterPro" id="IPR027540">
    <property type="entry name" value="Coq4_euk"/>
</dbReference>
<dbReference type="AlphaFoldDB" id="A0AAD7ZJQ1"/>
<accession>A0AAD7ZJQ1</accession>
<evidence type="ECO:0000256" key="1">
    <source>
        <dbReference type="ARBA" id="ARBA00022688"/>
    </source>
</evidence>
<name>A0AAD7ZJQ1_DIPPU</name>
<evidence type="ECO:0000256" key="3">
    <source>
        <dbReference type="ARBA" id="ARBA00022792"/>
    </source>
</evidence>
<comment type="subunit">
    <text evidence="8">Component of a multi-subunit COQ enzyme complex.</text>
</comment>
<evidence type="ECO:0000256" key="6">
    <source>
        <dbReference type="ARBA" id="ARBA00023136"/>
    </source>
</evidence>
<dbReference type="Proteomes" id="UP001233999">
    <property type="component" value="Unassembled WGS sequence"/>
</dbReference>
<evidence type="ECO:0000313" key="10">
    <source>
        <dbReference type="Proteomes" id="UP001233999"/>
    </source>
</evidence>
<keyword evidence="1 8" id="KW-0831">Ubiquinone biosynthesis</keyword>
<keyword evidence="10" id="KW-1185">Reference proteome</keyword>
<keyword evidence="7 8" id="KW-0456">Lyase</keyword>
<gene>
    <name evidence="9" type="ORF">L9F63_003698</name>
</gene>
<dbReference type="EMBL" id="JASPKZ010007833">
    <property type="protein sequence ID" value="KAJ9581945.1"/>
    <property type="molecule type" value="Genomic_DNA"/>
</dbReference>
<comment type="similarity">
    <text evidence="8">Belongs to the COQ4 family.</text>
</comment>
<dbReference type="Pfam" id="PF05019">
    <property type="entry name" value="Coq4"/>
    <property type="match status" value="1"/>
</dbReference>
<evidence type="ECO:0000313" key="9">
    <source>
        <dbReference type="EMBL" id="KAJ9581945.1"/>
    </source>
</evidence>
<evidence type="ECO:0000256" key="8">
    <source>
        <dbReference type="HAMAP-Rule" id="MF_03111"/>
    </source>
</evidence>
<reference evidence="9" key="2">
    <citation type="submission" date="2023-05" db="EMBL/GenBank/DDBJ databases">
        <authorList>
            <person name="Fouks B."/>
        </authorList>
    </citation>
    <scope>NUCLEOTIDE SEQUENCE</scope>
    <source>
        <strain evidence="9">Stay&amp;Tobe</strain>
        <tissue evidence="9">Testes</tissue>
    </source>
</reference>
<comment type="cofactor">
    <cofactor evidence="8">
        <name>Zn(2+)</name>
        <dbReference type="ChEBI" id="CHEBI:29105"/>
    </cofactor>
</comment>
<feature type="binding site" evidence="8">
    <location>
        <position position="170"/>
    </location>
    <ligand>
        <name>Zn(2+)</name>
        <dbReference type="ChEBI" id="CHEBI:29105"/>
    </ligand>
</feature>
<keyword evidence="3 8" id="KW-0999">Mitochondrion inner membrane</keyword>
<reference evidence="9" key="1">
    <citation type="journal article" date="2023" name="IScience">
        <title>Live-bearing cockroach genome reveals convergent evolutionary mechanisms linked to viviparity in insects and beyond.</title>
        <authorList>
            <person name="Fouks B."/>
            <person name="Harrison M.C."/>
            <person name="Mikhailova A.A."/>
            <person name="Marchal E."/>
            <person name="English S."/>
            <person name="Carruthers M."/>
            <person name="Jennings E.C."/>
            <person name="Chiamaka E.L."/>
            <person name="Frigard R.A."/>
            <person name="Pippel M."/>
            <person name="Attardo G.M."/>
            <person name="Benoit J.B."/>
            <person name="Bornberg-Bauer E."/>
            <person name="Tobe S.S."/>
        </authorList>
    </citation>
    <scope>NUCLEOTIDE SEQUENCE</scope>
    <source>
        <strain evidence="9">Stay&amp;Tobe</strain>
    </source>
</reference>
<dbReference type="PANTHER" id="PTHR12922">
    <property type="entry name" value="UBIQUINONE BIOSYNTHESIS PROTEIN"/>
    <property type="match status" value="1"/>
</dbReference>
<evidence type="ECO:0000256" key="5">
    <source>
        <dbReference type="ARBA" id="ARBA00023128"/>
    </source>
</evidence>
<protein>
    <recommendedName>
        <fullName evidence="8">Ubiquinone biosynthesis protein COQ4 homolog, mitochondrial</fullName>
    </recommendedName>
    <alternativeName>
        <fullName evidence="8">4-hydroxy-3-methoxy-5-polyprenylbenzoate decarboxylase</fullName>
        <ecNumber evidence="8">4.1.1.130</ecNumber>
    </alternativeName>
    <alternativeName>
        <fullName evidence="8">Coenzyme Q biosynthesis protein 4 homolog</fullName>
    </alternativeName>
</protein>
<proteinExistence type="inferred from homology"/>
<dbReference type="InterPro" id="IPR007715">
    <property type="entry name" value="Coq4"/>
</dbReference>
<dbReference type="EC" id="4.1.1.130" evidence="8"/>
<keyword evidence="2 8" id="KW-0479">Metal-binding</keyword>
<evidence type="ECO:0000256" key="2">
    <source>
        <dbReference type="ARBA" id="ARBA00022723"/>
    </source>
</evidence>
<comment type="catalytic activity">
    <reaction evidence="8">
        <text>a 4-hydroxy-3-methoxy-5-(all-trans-polyprenyl)benzoate + H(+) = a 2-methoxy-6-(all-trans-polyprenyl)phenol + CO2</text>
        <dbReference type="Rhea" id="RHEA:81179"/>
        <dbReference type="Rhea" id="RHEA-COMP:9551"/>
        <dbReference type="Rhea" id="RHEA-COMP:10931"/>
        <dbReference type="ChEBI" id="CHEBI:15378"/>
        <dbReference type="ChEBI" id="CHEBI:16526"/>
        <dbReference type="ChEBI" id="CHEBI:62731"/>
        <dbReference type="ChEBI" id="CHEBI:84443"/>
        <dbReference type="EC" id="4.1.1.130"/>
    </reaction>
</comment>
<comment type="subcellular location">
    <subcellularLocation>
        <location evidence="8">Mitochondrion inner membrane</location>
        <topology evidence="8">Peripheral membrane protein</topology>
        <orientation evidence="8">Matrix side</orientation>
    </subcellularLocation>
</comment>
<feature type="binding site" evidence="8">
    <location>
        <position position="174"/>
    </location>
    <ligand>
        <name>Zn(2+)</name>
        <dbReference type="ChEBI" id="CHEBI:29105"/>
    </ligand>
</feature>
<sequence>MNLEIKFFSMLQKFMRIQNINCSAISATYRRWYTSSTEQNKYKFEDDFIASHIETTRFQKLLLTAGSAVISLLDPMRADMIAVMGETAGENAMRYMLQKMKTDEEGREILRINSQTVDLEKLRTFPDGTLGKWYITFLDKNKVTPDSRNPVQFIDDVELAYVIQRYREVHDLFHTILEMPTNMLGEVTVKWVEAIQTRLPMCVGGAVFGSLRLYPKQRDKYVKYYLPWAIETGINSKFLMNVYFERRWEQPIEDLHHELNIKLLEIP</sequence>
<evidence type="ECO:0000256" key="7">
    <source>
        <dbReference type="ARBA" id="ARBA00023239"/>
    </source>
</evidence>